<dbReference type="PROSITE" id="PS50893">
    <property type="entry name" value="ABC_TRANSPORTER_2"/>
    <property type="match status" value="2"/>
</dbReference>
<dbReference type="Proteomes" id="UP000218231">
    <property type="component" value="Unassembled WGS sequence"/>
</dbReference>
<dbReference type="Gene3D" id="3.40.50.300">
    <property type="entry name" value="P-loop containing nucleotide triphosphate hydrolases"/>
    <property type="match status" value="2"/>
</dbReference>
<dbReference type="FunFam" id="3.40.50.300:FF:001792">
    <property type="entry name" value="Putative abc transporter"/>
    <property type="match status" value="1"/>
</dbReference>
<feature type="region of interest" description="Disordered" evidence="10">
    <location>
        <begin position="880"/>
        <end position="902"/>
    </location>
</feature>
<dbReference type="SUPFAM" id="SSF52540">
    <property type="entry name" value="P-loop containing nucleoside triphosphate hydrolases"/>
    <property type="match status" value="2"/>
</dbReference>
<dbReference type="InterPro" id="IPR017871">
    <property type="entry name" value="ABC_transporter-like_CS"/>
</dbReference>
<dbReference type="EMBL" id="LIAE01008049">
    <property type="protein sequence ID" value="PAV75654.1"/>
    <property type="molecule type" value="Genomic_DNA"/>
</dbReference>
<feature type="transmembrane region" description="Helical" evidence="11">
    <location>
        <begin position="1240"/>
        <end position="1261"/>
    </location>
</feature>
<dbReference type="FunFam" id="3.40.50.300:FF:000074">
    <property type="entry name" value="Multidrug resistance-associated protein 5 isoform 1"/>
    <property type="match status" value="1"/>
</dbReference>
<keyword evidence="15" id="KW-1185">Reference proteome</keyword>
<sequence length="1576" mass="177581">SAISSLESVLQVSLSNIRSLQPCNLTSHHPPTPCLVPIPVLQFCQAHDDRIWKSESLPQLPRCFLHTALVWLPCSFNLLVAPILAAQLFHRGCQPHPLPWTNRLIIKMALSCMLVLVAVLLFSTSIYEALFLSTPHAVDFVYPLALCLAMILHTLFIFAGRHFGRLTSGGLFLSWAIFTLCGMPELHYWMNANTHGKPLETLRQCLYLIWWWSCLAESILHCFADSPSPYKQLSDDDDDVSACEREPDLESPETTSSFLNRLTMWWFNTICIKGIRKPLEVNDLYELNTKDTSRYLVPKWEKLWDECMRKYNAARDKPPSIIWCLFLLFKWDIITAMITKAVSDILTFCNPLLLKSLIRFTEDMNRPLWEGLLLALAMFATSELASLLLSHYFYLMYRVGTRVQTCLTAAVYNKTLRLSNSARREKTVGEIVNLMAIDIDRFQQLTPQTMQYWSNPLQFGLALFFLWHLLGVSVMSGMLVMLMLFPVNFVITMVIRKWQIEQMHLKDERTKMVNEVLNGIKVIKLYAWEPPMERVINELRERELRLIRKGECLRTLSDILNSASPFLVALSTFATFILLDVRNVLTPEIAFVSLTLFNQLRTPMSQIADLITMTVQVAVSNKRIKEFLVADELDQLCIDRTARDNGDVISVSDATLAWDSNEGGEPSSLKDLHLSVQRGQLITVVGRVGAGKSSLLQALLGEMEKLRGYIGMSGRVAYVPQQPWMQNNTMRNNITFGKKFDEYFYNRVLDACALYPDLQMLPAGDMTEIGEKGINLSGGQKARISLARAVYQNHDVYLLDDPMSAVDSHVGAQLFSAVIGPDGMLRNKTRILVTNELSFLRHSNLVIIMKDGKIDSEGTFTELIQQGALKQLLEECEREEKERKKGGTESEDELMGDAYDEDSDGEITTGLVSESPLIDNILGSSHMSTVSGIVARRRMSTSNMKKQLKRRHSVVRGTGAATGTGTSADARQLTTVERVETGRVKYDTYLNYFSAMGLRIALLFIFGMTLSAVFSMLRNLWLTDWSNDNAHATKGQGHANQAISMRLGVYAVLGFGEVIMLFVGMLSLLFGGVSASRNLHAPLIHAIFRAPMAFFDTTPFGRILNRIGKAIQLILVLFQDIETIDLQLPYNVQFFLQCLLQVVSTLIIIMISTPVFGIVVIPLAVMYLMAMRYYIATSRQLKRLEGITRSPIYSHLSESIQGASTIRAYNSEPRFMHSSEQKVDTYVQCRYLNYVANRWLSVRLEFIGNCIVLFSALFATLTRDTTTSGVIGLSVSYALNITVVLNFAVRQITKLETNIVSVERVKEYSETIPEADWESEEERQPPEDWPSQGRIELQGYSTRYRPGLDLVVKQLQASVHPHEKVGIVGRTGAGKSSMTLALFRMIEAAEGRICIDGIDIAQLGLHDLRSRITIIPQDPVLFSGTLRFNLDPFGRHSDEEIWRALEMANLKPFTMAQHAGLMHEITEGGENISVGQRQLVCLARALLRKSKVLILDEATAAVDVSTDALIQKTIREEFAESTVLTIAHRLNTIMDYDRIIVLSEGLVREFDSPQTLLANKRSEFYAMAKKAGLASP</sequence>
<keyword evidence="9 11" id="KW-0472">Membrane</keyword>
<keyword evidence="3" id="KW-0813">Transport</keyword>
<feature type="domain" description="ABC transporter" evidence="12">
    <location>
        <begin position="649"/>
        <end position="876"/>
    </location>
</feature>
<feature type="transmembrane region" description="Helical" evidence="11">
    <location>
        <begin position="452"/>
        <end position="470"/>
    </location>
</feature>
<evidence type="ECO:0000256" key="9">
    <source>
        <dbReference type="ARBA" id="ARBA00023136"/>
    </source>
</evidence>
<evidence type="ECO:0000313" key="14">
    <source>
        <dbReference type="EMBL" id="PAV75654.1"/>
    </source>
</evidence>
<dbReference type="STRING" id="2018661.A0A2A2KNV2"/>
<evidence type="ECO:0000256" key="3">
    <source>
        <dbReference type="ARBA" id="ARBA00022448"/>
    </source>
</evidence>
<dbReference type="PANTHER" id="PTHR24223">
    <property type="entry name" value="ATP-BINDING CASSETTE SUB-FAMILY C"/>
    <property type="match status" value="1"/>
</dbReference>
<dbReference type="GO" id="GO:0012505">
    <property type="term" value="C:endomembrane system"/>
    <property type="evidence" value="ECO:0007669"/>
    <property type="project" value="UniProtKB-SubCell"/>
</dbReference>
<comment type="subcellular location">
    <subcellularLocation>
        <location evidence="1">Endomembrane system</location>
        <topology evidence="1">Multi-pass membrane protein</topology>
    </subcellularLocation>
</comment>
<dbReference type="OrthoDB" id="6500128at2759"/>
<dbReference type="InterPro" id="IPR003439">
    <property type="entry name" value="ABC_transporter-like_ATP-bd"/>
</dbReference>
<feature type="compositionally biased region" description="Low complexity" evidence="10">
    <location>
        <begin position="957"/>
        <end position="967"/>
    </location>
</feature>
<feature type="transmembrane region" description="Helical" evidence="11">
    <location>
        <begin position="372"/>
        <end position="395"/>
    </location>
</feature>
<keyword evidence="8 11" id="KW-1133">Transmembrane helix</keyword>
<feature type="transmembrane region" description="Helical" evidence="11">
    <location>
        <begin position="68"/>
        <end position="89"/>
    </location>
</feature>
<feature type="domain" description="ABC transmembrane type-1" evidence="13">
    <location>
        <begin position="1002"/>
        <end position="1297"/>
    </location>
</feature>
<feature type="region of interest" description="Disordered" evidence="10">
    <location>
        <begin position="941"/>
        <end position="967"/>
    </location>
</feature>
<evidence type="ECO:0000256" key="1">
    <source>
        <dbReference type="ARBA" id="ARBA00004127"/>
    </source>
</evidence>
<dbReference type="FunFam" id="1.20.1560.10:FF:000081">
    <property type="entry name" value="Protein CBG24505"/>
    <property type="match status" value="1"/>
</dbReference>
<feature type="domain" description="ABC transmembrane type-1" evidence="13">
    <location>
        <begin position="334"/>
        <end position="616"/>
    </location>
</feature>
<dbReference type="Gene3D" id="1.20.1560.10">
    <property type="entry name" value="ABC transporter type 1, transmembrane domain"/>
    <property type="match status" value="2"/>
</dbReference>
<protein>
    <submittedName>
        <fullName evidence="14">Uncharacterized protein</fullName>
    </submittedName>
</protein>
<feature type="region of interest" description="Disordered" evidence="10">
    <location>
        <begin position="1313"/>
        <end position="1332"/>
    </location>
</feature>
<dbReference type="PROSITE" id="PS00211">
    <property type="entry name" value="ABC_TRANSPORTER_1"/>
    <property type="match status" value="2"/>
</dbReference>
<evidence type="ECO:0000256" key="10">
    <source>
        <dbReference type="SAM" id="MobiDB-lite"/>
    </source>
</evidence>
<keyword evidence="5" id="KW-0677">Repeat</keyword>
<proteinExistence type="inferred from homology"/>
<dbReference type="GO" id="GO:0016020">
    <property type="term" value="C:membrane"/>
    <property type="evidence" value="ECO:0007669"/>
    <property type="project" value="InterPro"/>
</dbReference>
<keyword evidence="7" id="KW-0067">ATP-binding</keyword>
<dbReference type="CDD" id="cd03244">
    <property type="entry name" value="ABCC_MRP_domain2"/>
    <property type="match status" value="1"/>
</dbReference>
<feature type="transmembrane region" description="Helical" evidence="11">
    <location>
        <begin position="140"/>
        <end position="159"/>
    </location>
</feature>
<organism evidence="14 15">
    <name type="scientific">Diploscapter pachys</name>
    <dbReference type="NCBI Taxonomy" id="2018661"/>
    <lineage>
        <taxon>Eukaryota</taxon>
        <taxon>Metazoa</taxon>
        <taxon>Ecdysozoa</taxon>
        <taxon>Nematoda</taxon>
        <taxon>Chromadorea</taxon>
        <taxon>Rhabditida</taxon>
        <taxon>Rhabditina</taxon>
        <taxon>Rhabditomorpha</taxon>
        <taxon>Rhabditoidea</taxon>
        <taxon>Rhabditidae</taxon>
        <taxon>Diploscapter</taxon>
    </lineage>
</organism>
<evidence type="ECO:0000256" key="5">
    <source>
        <dbReference type="ARBA" id="ARBA00022737"/>
    </source>
</evidence>
<evidence type="ECO:0000256" key="7">
    <source>
        <dbReference type="ARBA" id="ARBA00022840"/>
    </source>
</evidence>
<evidence type="ECO:0000256" key="4">
    <source>
        <dbReference type="ARBA" id="ARBA00022692"/>
    </source>
</evidence>
<evidence type="ECO:0000259" key="13">
    <source>
        <dbReference type="PROSITE" id="PS50929"/>
    </source>
</evidence>
<comment type="caution">
    <text evidence="14">The sequence shown here is derived from an EMBL/GenBank/DDBJ whole genome shotgun (WGS) entry which is preliminary data.</text>
</comment>
<dbReference type="GO" id="GO:0140359">
    <property type="term" value="F:ABC-type transporter activity"/>
    <property type="evidence" value="ECO:0007669"/>
    <property type="project" value="InterPro"/>
</dbReference>
<dbReference type="PANTHER" id="PTHR24223:SF342">
    <property type="entry name" value="MULTIDRUG RESISTANCE-ASSOCIATED PROTEIN 1"/>
    <property type="match status" value="1"/>
</dbReference>
<dbReference type="InterPro" id="IPR011527">
    <property type="entry name" value="ABC1_TM_dom"/>
</dbReference>
<feature type="domain" description="ABC transporter" evidence="12">
    <location>
        <begin position="1335"/>
        <end position="1569"/>
    </location>
</feature>
<dbReference type="CDD" id="cd18595">
    <property type="entry name" value="ABC_6TM_MRP1_2_3_6_D1_like"/>
    <property type="match status" value="1"/>
</dbReference>
<feature type="transmembrane region" description="Helical" evidence="11">
    <location>
        <begin position="1267"/>
        <end position="1289"/>
    </location>
</feature>
<reference evidence="14 15" key="1">
    <citation type="journal article" date="2017" name="Curr. Biol.">
        <title>Genome architecture and evolution of a unichromosomal asexual nematode.</title>
        <authorList>
            <person name="Fradin H."/>
            <person name="Zegar C."/>
            <person name="Gutwein M."/>
            <person name="Lucas J."/>
            <person name="Kovtun M."/>
            <person name="Corcoran D."/>
            <person name="Baugh L.R."/>
            <person name="Kiontke K."/>
            <person name="Gunsalus K."/>
            <person name="Fitch D.H."/>
            <person name="Piano F."/>
        </authorList>
    </citation>
    <scope>NUCLEOTIDE SEQUENCE [LARGE SCALE GENOMIC DNA]</scope>
    <source>
        <strain evidence="14">PF1309</strain>
    </source>
</reference>
<dbReference type="InterPro" id="IPR027417">
    <property type="entry name" value="P-loop_NTPase"/>
</dbReference>
<feature type="compositionally biased region" description="Acidic residues" evidence="10">
    <location>
        <begin position="889"/>
        <end position="902"/>
    </location>
</feature>
<dbReference type="InterPro" id="IPR003593">
    <property type="entry name" value="AAA+_ATPase"/>
</dbReference>
<dbReference type="Pfam" id="PF00005">
    <property type="entry name" value="ABC_tran"/>
    <property type="match status" value="2"/>
</dbReference>
<dbReference type="Pfam" id="PF00664">
    <property type="entry name" value="ABC_membrane"/>
    <property type="match status" value="2"/>
</dbReference>
<dbReference type="GO" id="GO:0016887">
    <property type="term" value="F:ATP hydrolysis activity"/>
    <property type="evidence" value="ECO:0007669"/>
    <property type="project" value="InterPro"/>
</dbReference>
<dbReference type="SUPFAM" id="SSF90123">
    <property type="entry name" value="ABC transporter transmembrane region"/>
    <property type="match status" value="2"/>
</dbReference>
<accession>A0A2A2KNV2</accession>
<dbReference type="FunFam" id="1.20.1560.10:FF:000100">
    <property type="entry name" value="ABC transporter ATP-binding protein"/>
    <property type="match status" value="1"/>
</dbReference>
<dbReference type="InterPro" id="IPR036640">
    <property type="entry name" value="ABC1_TM_sf"/>
</dbReference>
<name>A0A2A2KNV2_9BILA</name>
<evidence type="ECO:0000259" key="12">
    <source>
        <dbReference type="PROSITE" id="PS50893"/>
    </source>
</evidence>
<feature type="transmembrane region" description="Helical" evidence="11">
    <location>
        <begin position="1000"/>
        <end position="1021"/>
    </location>
</feature>
<feature type="transmembrane region" description="Helical" evidence="11">
    <location>
        <begin position="320"/>
        <end position="338"/>
    </location>
</feature>
<evidence type="ECO:0000256" key="6">
    <source>
        <dbReference type="ARBA" id="ARBA00022741"/>
    </source>
</evidence>
<dbReference type="CDD" id="cd18603">
    <property type="entry name" value="ABC_6TM_MRP1_2_3_6_D2_like"/>
    <property type="match status" value="1"/>
</dbReference>
<dbReference type="CDD" id="cd03250">
    <property type="entry name" value="ABCC_MRP_domain1"/>
    <property type="match status" value="1"/>
</dbReference>
<feature type="non-terminal residue" evidence="14">
    <location>
        <position position="1"/>
    </location>
</feature>
<feature type="region of interest" description="Disordered" evidence="10">
    <location>
        <begin position="235"/>
        <end position="254"/>
    </location>
</feature>
<feature type="transmembrane region" description="Helical" evidence="11">
    <location>
        <begin position="110"/>
        <end position="134"/>
    </location>
</feature>
<evidence type="ECO:0000256" key="11">
    <source>
        <dbReference type="SAM" id="Phobius"/>
    </source>
</evidence>
<feature type="transmembrane region" description="Helical" evidence="11">
    <location>
        <begin position="1157"/>
        <end position="1175"/>
    </location>
</feature>
<feature type="transmembrane region" description="Helical" evidence="11">
    <location>
        <begin position="1047"/>
        <end position="1070"/>
    </location>
</feature>
<gene>
    <name evidence="14" type="ORF">WR25_07983</name>
</gene>
<keyword evidence="4 11" id="KW-0812">Transmembrane</keyword>
<dbReference type="PROSITE" id="PS50929">
    <property type="entry name" value="ABC_TM1F"/>
    <property type="match status" value="2"/>
</dbReference>
<evidence type="ECO:0000256" key="2">
    <source>
        <dbReference type="ARBA" id="ARBA00009726"/>
    </source>
</evidence>
<dbReference type="GO" id="GO:0005524">
    <property type="term" value="F:ATP binding"/>
    <property type="evidence" value="ECO:0007669"/>
    <property type="project" value="UniProtKB-KW"/>
</dbReference>
<evidence type="ECO:0000256" key="8">
    <source>
        <dbReference type="ARBA" id="ARBA00022989"/>
    </source>
</evidence>
<evidence type="ECO:0000313" key="15">
    <source>
        <dbReference type="Proteomes" id="UP000218231"/>
    </source>
</evidence>
<dbReference type="SMART" id="SM00382">
    <property type="entry name" value="AAA"/>
    <property type="match status" value="2"/>
</dbReference>
<comment type="similarity">
    <text evidence="2">Belongs to the ABC transporter superfamily. ABCC family. Conjugate transporter (TC 3.A.1.208) subfamily.</text>
</comment>
<dbReference type="InterPro" id="IPR050173">
    <property type="entry name" value="ABC_transporter_C-like"/>
</dbReference>
<keyword evidence="6" id="KW-0547">Nucleotide-binding</keyword>